<evidence type="ECO:0000313" key="1">
    <source>
        <dbReference type="EMBL" id="WMV30067.1"/>
    </source>
</evidence>
<dbReference type="PANTHER" id="PTHR33710:SF80">
    <property type="entry name" value="ENDONUCLEASE_EXONUCLEASE_PHOSPHATASE"/>
    <property type="match status" value="1"/>
</dbReference>
<dbReference type="EMBL" id="CP133616">
    <property type="protein sequence ID" value="WMV30067.1"/>
    <property type="molecule type" value="Genomic_DNA"/>
</dbReference>
<reference evidence="1" key="1">
    <citation type="submission" date="2023-08" db="EMBL/GenBank/DDBJ databases">
        <title>A de novo genome assembly of Solanum verrucosum Schlechtendal, a Mexican diploid species geographically isolated from the other diploid A-genome species in potato relatives.</title>
        <authorList>
            <person name="Hosaka K."/>
        </authorList>
    </citation>
    <scope>NUCLEOTIDE SEQUENCE</scope>
    <source>
        <tissue evidence="1">Young leaves</tissue>
    </source>
</reference>
<accession>A0AAF0TRE2</accession>
<dbReference type="SUPFAM" id="SSF56219">
    <property type="entry name" value="DNase I-like"/>
    <property type="match status" value="1"/>
</dbReference>
<dbReference type="AlphaFoldDB" id="A0AAF0TRE2"/>
<proteinExistence type="predicted"/>
<evidence type="ECO:0000313" key="2">
    <source>
        <dbReference type="Proteomes" id="UP001234989"/>
    </source>
</evidence>
<dbReference type="Gene3D" id="3.60.10.10">
    <property type="entry name" value="Endonuclease/exonuclease/phosphatase"/>
    <property type="match status" value="1"/>
</dbReference>
<protein>
    <submittedName>
        <fullName evidence="1">Uncharacterized protein</fullName>
    </submittedName>
</protein>
<dbReference type="Proteomes" id="UP001234989">
    <property type="component" value="Chromosome 5"/>
</dbReference>
<dbReference type="PANTHER" id="PTHR33710">
    <property type="entry name" value="BNAC02G09200D PROTEIN"/>
    <property type="match status" value="1"/>
</dbReference>
<keyword evidence="2" id="KW-1185">Reference proteome</keyword>
<dbReference type="InterPro" id="IPR036691">
    <property type="entry name" value="Endo/exonu/phosph_ase_sf"/>
</dbReference>
<sequence length="160" mass="18624">MNNSIIEPWLIMGVFNSILLHEDRPVGSQVQDADVRDFRECLRDCNLAELQIGGREYTWKNGHVYSRIDKVIGNYAWMDKMPTQVTAMDPLLLDHSPLGLIIEEQKDEQKGPFRFYNYLGDHPKFKKGVQADWQITGGGMKGIWRNLKMVRREMQKLNKT</sequence>
<name>A0AAF0TRE2_SOLVR</name>
<organism evidence="1 2">
    <name type="scientific">Solanum verrucosum</name>
    <dbReference type="NCBI Taxonomy" id="315347"/>
    <lineage>
        <taxon>Eukaryota</taxon>
        <taxon>Viridiplantae</taxon>
        <taxon>Streptophyta</taxon>
        <taxon>Embryophyta</taxon>
        <taxon>Tracheophyta</taxon>
        <taxon>Spermatophyta</taxon>
        <taxon>Magnoliopsida</taxon>
        <taxon>eudicotyledons</taxon>
        <taxon>Gunneridae</taxon>
        <taxon>Pentapetalae</taxon>
        <taxon>asterids</taxon>
        <taxon>lamiids</taxon>
        <taxon>Solanales</taxon>
        <taxon>Solanaceae</taxon>
        <taxon>Solanoideae</taxon>
        <taxon>Solaneae</taxon>
        <taxon>Solanum</taxon>
    </lineage>
</organism>
<gene>
    <name evidence="1" type="ORF">MTR67_023452</name>
</gene>